<feature type="transmembrane region" description="Helical" evidence="12">
    <location>
        <begin position="831"/>
        <end position="857"/>
    </location>
</feature>
<dbReference type="Pfam" id="PF25141">
    <property type="entry name" value="PGAP1_2nd"/>
    <property type="match status" value="1"/>
</dbReference>
<dbReference type="FunFam" id="3.40.50.1820:FF:000056">
    <property type="entry name" value="GPI inositol-deacylase"/>
    <property type="match status" value="1"/>
</dbReference>
<dbReference type="GO" id="GO:0015031">
    <property type="term" value="P:protein transport"/>
    <property type="evidence" value="ECO:0007669"/>
    <property type="project" value="UniProtKB-KW"/>
</dbReference>
<dbReference type="PANTHER" id="PTHR15495:SF7">
    <property type="entry name" value="GPI INOSITOL-DEACYLASE"/>
    <property type="match status" value="1"/>
</dbReference>
<evidence type="ECO:0000256" key="6">
    <source>
        <dbReference type="ARBA" id="ARBA00022692"/>
    </source>
</evidence>
<feature type="transmembrane region" description="Helical" evidence="12">
    <location>
        <begin position="909"/>
        <end position="932"/>
    </location>
</feature>
<evidence type="ECO:0000256" key="11">
    <source>
        <dbReference type="ARBA" id="ARBA00023136"/>
    </source>
</evidence>
<evidence type="ECO:0000256" key="8">
    <source>
        <dbReference type="ARBA" id="ARBA00022824"/>
    </source>
</evidence>
<evidence type="ECO:0000256" key="10">
    <source>
        <dbReference type="ARBA" id="ARBA00022989"/>
    </source>
</evidence>
<evidence type="ECO:0000256" key="1">
    <source>
        <dbReference type="ARBA" id="ARBA00003496"/>
    </source>
</evidence>
<dbReference type="InterPro" id="IPR029058">
    <property type="entry name" value="AB_hydrolase_fold"/>
</dbReference>
<protein>
    <recommendedName>
        <fullName evidence="4 12">GPI inositol-deacylase</fullName>
        <ecNumber evidence="12">3.1.-.-</ecNumber>
    </recommendedName>
</protein>
<accession>A0A0F4Z699</accession>
<organism evidence="15 16">
    <name type="scientific">Thielaviopsis punctulata</name>
    <dbReference type="NCBI Taxonomy" id="72032"/>
    <lineage>
        <taxon>Eukaryota</taxon>
        <taxon>Fungi</taxon>
        <taxon>Dikarya</taxon>
        <taxon>Ascomycota</taxon>
        <taxon>Pezizomycotina</taxon>
        <taxon>Sordariomycetes</taxon>
        <taxon>Hypocreomycetidae</taxon>
        <taxon>Microascales</taxon>
        <taxon>Ceratocystidaceae</taxon>
        <taxon>Thielaviopsis</taxon>
    </lineage>
</organism>
<comment type="function">
    <text evidence="1 12">Involved in inositol deacylation of GPI-anchored proteins which plays important roles in the quality control and ER-associated degradation of GPI-anchored proteins.</text>
</comment>
<evidence type="ECO:0000256" key="12">
    <source>
        <dbReference type="RuleBase" id="RU365011"/>
    </source>
</evidence>
<dbReference type="AlphaFoldDB" id="A0A0F4Z699"/>
<dbReference type="GO" id="GO:0006505">
    <property type="term" value="P:GPI anchor metabolic process"/>
    <property type="evidence" value="ECO:0007669"/>
    <property type="project" value="TreeGrafter"/>
</dbReference>
<dbReference type="InterPro" id="IPR056824">
    <property type="entry name" value="PGAP1_TMD"/>
</dbReference>
<dbReference type="Gene3D" id="3.40.50.1820">
    <property type="entry name" value="alpha/beta hydrolase"/>
    <property type="match status" value="1"/>
</dbReference>
<feature type="transmembrane region" description="Helical" evidence="12">
    <location>
        <begin position="953"/>
        <end position="970"/>
    </location>
</feature>
<feature type="transmembrane region" description="Helical" evidence="12">
    <location>
        <begin position="990"/>
        <end position="1009"/>
    </location>
</feature>
<dbReference type="Pfam" id="PF07819">
    <property type="entry name" value="PGAP1"/>
    <property type="match status" value="1"/>
</dbReference>
<comment type="subcellular location">
    <subcellularLocation>
        <location evidence="2">Endoplasmic reticulum membrane</location>
        <topology evidence="2">Multi-pass membrane protein</topology>
    </subcellularLocation>
</comment>
<name>A0A0F4Z699_9PEZI</name>
<feature type="domain" description="GPI inositol-deacylase transmembrane" evidence="14">
    <location>
        <begin position="734"/>
        <end position="1064"/>
    </location>
</feature>
<dbReference type="Proteomes" id="UP000033483">
    <property type="component" value="Unassembled WGS sequence"/>
</dbReference>
<evidence type="ECO:0000259" key="14">
    <source>
        <dbReference type="Pfam" id="PF25140"/>
    </source>
</evidence>
<dbReference type="GO" id="GO:0005789">
    <property type="term" value="C:endoplasmic reticulum membrane"/>
    <property type="evidence" value="ECO:0007669"/>
    <property type="project" value="UniProtKB-SubCell"/>
</dbReference>
<evidence type="ECO:0000313" key="15">
    <source>
        <dbReference type="EMBL" id="KKA26074.1"/>
    </source>
</evidence>
<reference evidence="15 16" key="1">
    <citation type="submission" date="2015-03" db="EMBL/GenBank/DDBJ databases">
        <authorList>
            <person name="Radwan O."/>
            <person name="Al-Naeli F.A."/>
            <person name="Rendon G.A."/>
            <person name="Fields C."/>
        </authorList>
    </citation>
    <scope>NUCLEOTIDE SEQUENCE [LARGE SCALE GENOMIC DNA]</scope>
    <source>
        <strain evidence="15">CR-DP1</strain>
    </source>
</reference>
<dbReference type="Pfam" id="PF25140">
    <property type="entry name" value="PGAP1_TMD"/>
    <property type="match status" value="1"/>
</dbReference>
<evidence type="ECO:0000259" key="13">
    <source>
        <dbReference type="Pfam" id="PF07819"/>
    </source>
</evidence>
<gene>
    <name evidence="15" type="ORF">TD95_000351</name>
</gene>
<keyword evidence="8 12" id="KW-0256">Endoplasmic reticulum</keyword>
<evidence type="ECO:0000256" key="5">
    <source>
        <dbReference type="ARBA" id="ARBA00022448"/>
    </source>
</evidence>
<dbReference type="EMBL" id="LAEV01002294">
    <property type="protein sequence ID" value="KKA26074.1"/>
    <property type="molecule type" value="Genomic_DNA"/>
</dbReference>
<evidence type="ECO:0000313" key="16">
    <source>
        <dbReference type="Proteomes" id="UP000033483"/>
    </source>
</evidence>
<comment type="similarity">
    <text evidence="3 12">Belongs to the GPI inositol-deacylase family.</text>
</comment>
<dbReference type="InterPro" id="IPR039529">
    <property type="entry name" value="PGAP1/BST1"/>
</dbReference>
<evidence type="ECO:0000256" key="9">
    <source>
        <dbReference type="ARBA" id="ARBA00022927"/>
    </source>
</evidence>
<dbReference type="EC" id="3.1.-.-" evidence="12"/>
<dbReference type="OrthoDB" id="348976at2759"/>
<dbReference type="PANTHER" id="PTHR15495">
    <property type="entry name" value="NEGATIVE REGULATOR OF VESICLE FORMATION-RELATED"/>
    <property type="match status" value="1"/>
</dbReference>
<feature type="transmembrane region" description="Helical" evidence="12">
    <location>
        <begin position="1021"/>
        <end position="1040"/>
    </location>
</feature>
<feature type="transmembrane region" description="Helical" evidence="12">
    <location>
        <begin position="734"/>
        <end position="754"/>
    </location>
</feature>
<dbReference type="GO" id="GO:0050185">
    <property type="term" value="F:phosphatidylinositol deacylase activity"/>
    <property type="evidence" value="ECO:0007669"/>
    <property type="project" value="TreeGrafter"/>
</dbReference>
<evidence type="ECO:0000256" key="2">
    <source>
        <dbReference type="ARBA" id="ARBA00004477"/>
    </source>
</evidence>
<keyword evidence="11 12" id="KW-0472">Membrane</keyword>
<proteinExistence type="inferred from homology"/>
<evidence type="ECO:0000256" key="3">
    <source>
        <dbReference type="ARBA" id="ARBA00006931"/>
    </source>
</evidence>
<keyword evidence="10 12" id="KW-1133">Transmembrane helix</keyword>
<sequence length="1090" mass="119948">MPISTTTDSGDENRSNSVDEYRRNSMHEKMAQANQIPVSPMSTNPASKLSSPASITKLLVTLAAIGIALLGTIMHSTLSLQLDPKGYRMSYMRPGYFKFDDFDTEHTRFASKYSLYLYREGGIDNQHRAILKGIPVLFIPGNAGSYKQVRPIAAEAATYFHDNLANDEDALARGVRPLDIFTVDFNEDFTAFHGQTLLDQAEYLNEAIRFILSLYMDPELNARDTHVPDPTSVVILGHSMGGVVARTMLLRPNYQENSINTILTMAAPHSQPPVSFDGTIVTVYDDINAYWRWAYSQKGASNNPLNDVTLVSIAGGSLDTVVPSDYSSVEMIVPPSHGFTVFTTGIPTVWTSMDHQSILWCDQFRKVVTKALYEVVDVKSASQTKPRAERMRVFRKWFLTGLEPDAEKQAISHEPTTLLTLGEDSTFMSSPEERLVVRNLGVSNKPRAWLLPVPTHLSSRGSRFTFMTDAHLDKPGQHGKLEVLLCNVHPVQSSHTSPTFASSIDLAGGAASGTKLACKNAAQDAILLPASTKDSQHPFYLEYDNAQPLFSYLQYDIDALSDTQFIAVVDKASSPSHNLVLAEFTDDSKSLHVKHLSLGRLAMFGMTAYLPAVRPLVSEVRIPAIYSGLLAFKAEISGPKCSKKHQQESLFAPLVRQYTTRPYESKLHVNVRRFDINFHGQSPYVLSVPGRSPDVAGLSLQLWIDPSCASQVRLDIRLDFIGSLGKMYMRYRTVFAAVPLAIVVLTLVCQFSLYNSTGVFVPFLHGLDYCVRHCMPVVLVLSLGLLLALHGDSVPASPVHDAATWQSNNGTLAPMFSSHHVGFLIGTSDLFFWYLIPMIGLVCLGVCIALHYVVLLLTHTLSALFAVVLPSASSFSSSSSSAAAATAATATTALPSDASSRWSIGIMTAAHFLLWAFLPYQFAFLLVCLAQLATTTRALRHTLETRSLASSNLHNFSHAMLLLFLWLVPINTPVTVVWLRNLMVHWLTPFSGPSNVLSISGALLLANCMRAMKPVPRVGRARARVTALLGLATAGVALVFGVSYAYVLHHLVHVLCAWLVCMYWWPGRTPAVVRDGSWMSFDGWKQGKKP</sequence>
<feature type="domain" description="GPI inositol-deacylase PGAP1-like alpha/beta" evidence="13">
    <location>
        <begin position="131"/>
        <end position="374"/>
    </location>
</feature>
<dbReference type="InterPro" id="IPR012908">
    <property type="entry name" value="PGAP1-ab_dom-like"/>
</dbReference>
<feature type="transmembrane region" description="Helical" evidence="12">
    <location>
        <begin position="58"/>
        <end position="80"/>
    </location>
</feature>
<comment type="caution">
    <text evidence="15">The sequence shown here is derived from an EMBL/GenBank/DDBJ whole genome shotgun (WGS) entry which is preliminary data.</text>
</comment>
<keyword evidence="5 12" id="KW-0813">Transport</keyword>
<keyword evidence="16" id="KW-1185">Reference proteome</keyword>
<keyword evidence="7 12" id="KW-0378">Hydrolase</keyword>
<keyword evidence="9 12" id="KW-0653">Protein transport</keyword>
<keyword evidence="6 12" id="KW-0812">Transmembrane</keyword>
<evidence type="ECO:0000256" key="7">
    <source>
        <dbReference type="ARBA" id="ARBA00022801"/>
    </source>
</evidence>
<dbReference type="SUPFAM" id="SSF53474">
    <property type="entry name" value="alpha/beta-Hydrolases"/>
    <property type="match status" value="1"/>
</dbReference>
<dbReference type="GO" id="GO:0006888">
    <property type="term" value="P:endoplasmic reticulum to Golgi vesicle-mediated transport"/>
    <property type="evidence" value="ECO:0007669"/>
    <property type="project" value="TreeGrafter"/>
</dbReference>
<evidence type="ECO:0000256" key="4">
    <source>
        <dbReference type="ARBA" id="ARBA00015856"/>
    </source>
</evidence>